<feature type="compositionally biased region" description="Basic and acidic residues" evidence="1">
    <location>
        <begin position="391"/>
        <end position="419"/>
    </location>
</feature>
<feature type="compositionally biased region" description="Basic and acidic residues" evidence="1">
    <location>
        <begin position="39"/>
        <end position="56"/>
    </location>
</feature>
<proteinExistence type="predicted"/>
<comment type="caution">
    <text evidence="2">The sequence shown here is derived from an EMBL/GenBank/DDBJ whole genome shotgun (WGS) entry which is preliminary data.</text>
</comment>
<feature type="compositionally biased region" description="Basic and acidic residues" evidence="1">
    <location>
        <begin position="179"/>
        <end position="191"/>
    </location>
</feature>
<protein>
    <submittedName>
        <fullName evidence="2">Uncharacterized protein</fullName>
    </submittedName>
</protein>
<keyword evidence="3" id="KW-1185">Reference proteome</keyword>
<feature type="compositionally biased region" description="Polar residues" evidence="1">
    <location>
        <begin position="1"/>
        <end position="16"/>
    </location>
</feature>
<feature type="compositionally biased region" description="Polar residues" evidence="1">
    <location>
        <begin position="251"/>
        <end position="266"/>
    </location>
</feature>
<sequence length="476" mass="51833">MPTELSCTNSNSVQPPLSSPGLRSPVMVLVDDTNTQPKSRPEPVKAPEQKKHEKSGGVEVWLLKSMRAPSTYVDDGGNAGTPTAQPTERESLYEDDVPDSGENTSCDEAQEEAVSERKKARTASDHGRVHSGSVKYERSSAQRKPGTSYHHESFYGTAPTDKSLASAEASRESAYSVAGERDERHMSRPARDPVTYSTVGWDSFGARESLATPTFPDGINHACLPAPLQPTRYSGSTTTRGSATTSVSGIELSQRTSISTRSASVRKSTRVSDTAPVPRSAPVRRTSLPVSGGPRSSPWPRVGRARDGRQSDGRPSSAGTSADVATPISERRLSPRTVISRDSLPVSETSSSSRSLAGPGANRTSPPFARQKHTSGQGPTRTQGNPVSTRSSERRSKDSPAPRKPAYEEHEFMERGRDRADDRKTIERLKVYLRKYPSLGARFDVVISLEEHRDAMLRVERGVPTETLGRHEQPWF</sequence>
<dbReference type="Proteomes" id="UP000243498">
    <property type="component" value="Unassembled WGS sequence"/>
</dbReference>
<evidence type="ECO:0000313" key="2">
    <source>
        <dbReference type="EMBL" id="OAA36292.1"/>
    </source>
</evidence>
<feature type="compositionally biased region" description="Basic and acidic residues" evidence="1">
    <location>
        <begin position="114"/>
        <end position="128"/>
    </location>
</feature>
<feature type="compositionally biased region" description="Polar residues" evidence="1">
    <location>
        <begin position="374"/>
        <end position="390"/>
    </location>
</feature>
<name>A0A166XX75_METRR</name>
<reference evidence="2 3" key="1">
    <citation type="journal article" date="2016" name="Genome Biol. Evol.">
        <title>Divergent and convergent evolution of fungal pathogenicity.</title>
        <authorList>
            <person name="Shang Y."/>
            <person name="Xiao G."/>
            <person name="Zheng P."/>
            <person name="Cen K."/>
            <person name="Zhan S."/>
            <person name="Wang C."/>
        </authorList>
    </citation>
    <scope>NUCLEOTIDE SEQUENCE [LARGE SCALE GENOMIC DNA]</scope>
    <source>
        <strain evidence="2 3">RCEF 4871</strain>
    </source>
</reference>
<feature type="compositionally biased region" description="Low complexity" evidence="1">
    <location>
        <begin position="234"/>
        <end position="249"/>
    </location>
</feature>
<feature type="compositionally biased region" description="Low complexity" evidence="1">
    <location>
        <begin position="163"/>
        <end position="178"/>
    </location>
</feature>
<accession>A0A166XX75</accession>
<organism evidence="2 3">
    <name type="scientific">Metarhizium rileyi (strain RCEF 4871)</name>
    <name type="common">Nomuraea rileyi</name>
    <dbReference type="NCBI Taxonomy" id="1649241"/>
    <lineage>
        <taxon>Eukaryota</taxon>
        <taxon>Fungi</taxon>
        <taxon>Dikarya</taxon>
        <taxon>Ascomycota</taxon>
        <taxon>Pezizomycotina</taxon>
        <taxon>Sordariomycetes</taxon>
        <taxon>Hypocreomycetidae</taxon>
        <taxon>Hypocreales</taxon>
        <taxon>Clavicipitaceae</taxon>
        <taxon>Metarhizium</taxon>
    </lineage>
</organism>
<dbReference type="OrthoDB" id="10648365at2759"/>
<feature type="region of interest" description="Disordered" evidence="1">
    <location>
        <begin position="1"/>
        <end position="197"/>
    </location>
</feature>
<dbReference type="AlphaFoldDB" id="A0A166XX75"/>
<feature type="compositionally biased region" description="Polar residues" evidence="1">
    <location>
        <begin position="346"/>
        <end position="355"/>
    </location>
</feature>
<dbReference type="EMBL" id="AZHC01000036">
    <property type="protein sequence ID" value="OAA36292.1"/>
    <property type="molecule type" value="Genomic_DNA"/>
</dbReference>
<evidence type="ECO:0000313" key="3">
    <source>
        <dbReference type="Proteomes" id="UP000243498"/>
    </source>
</evidence>
<evidence type="ECO:0000256" key="1">
    <source>
        <dbReference type="SAM" id="MobiDB-lite"/>
    </source>
</evidence>
<gene>
    <name evidence="2" type="ORF">NOR_07637</name>
</gene>
<feature type="region of interest" description="Disordered" evidence="1">
    <location>
        <begin position="222"/>
        <end position="419"/>
    </location>
</feature>